<dbReference type="InterPro" id="IPR007052">
    <property type="entry name" value="CS_dom"/>
</dbReference>
<gene>
    <name evidence="5" type="ORF">EJ04DRAFT_513253</name>
</gene>
<dbReference type="CDD" id="cd06466">
    <property type="entry name" value="p23_CS_SGT1_like"/>
    <property type="match status" value="1"/>
</dbReference>
<dbReference type="PROSITE" id="PS51203">
    <property type="entry name" value="CS"/>
    <property type="match status" value="1"/>
</dbReference>
<dbReference type="SUPFAM" id="SSF49764">
    <property type="entry name" value="HSP20-like chaperones"/>
    <property type="match status" value="1"/>
</dbReference>
<dbReference type="Gene3D" id="1.25.40.10">
    <property type="entry name" value="Tetratricopeptide repeat domain"/>
    <property type="match status" value="1"/>
</dbReference>
<evidence type="ECO:0000256" key="1">
    <source>
        <dbReference type="ARBA" id="ARBA00008509"/>
    </source>
</evidence>
<keyword evidence="6" id="KW-1185">Reference proteome</keyword>
<dbReference type="OrthoDB" id="1898560at2759"/>
<feature type="compositionally biased region" description="Basic and acidic residues" evidence="2">
    <location>
        <begin position="262"/>
        <end position="271"/>
    </location>
</feature>
<comment type="similarity">
    <text evidence="1">Belongs to the SGT1 family.</text>
</comment>
<feature type="compositionally biased region" description="Polar residues" evidence="2">
    <location>
        <begin position="297"/>
        <end position="308"/>
    </location>
</feature>
<accession>A0A9P4UYN0</accession>
<dbReference type="InterPro" id="IPR011990">
    <property type="entry name" value="TPR-like_helical_dom_sf"/>
</dbReference>
<dbReference type="InterPro" id="IPR007699">
    <property type="entry name" value="SGS_dom"/>
</dbReference>
<evidence type="ECO:0000259" key="4">
    <source>
        <dbReference type="PROSITE" id="PS51203"/>
    </source>
</evidence>
<feature type="compositionally biased region" description="Acidic residues" evidence="2">
    <location>
        <begin position="310"/>
        <end position="322"/>
    </location>
</feature>
<feature type="region of interest" description="Disordered" evidence="2">
    <location>
        <begin position="352"/>
        <end position="380"/>
    </location>
</feature>
<protein>
    <submittedName>
        <fullName evidence="5">SGS-domain-containing protein</fullName>
    </submittedName>
</protein>
<dbReference type="GO" id="GO:0051087">
    <property type="term" value="F:protein-folding chaperone binding"/>
    <property type="evidence" value="ECO:0007669"/>
    <property type="project" value="InterPro"/>
</dbReference>
<sequence length="380" mass="41891">MDLAARGAAALKESKYDEAIKHYTAALSSNPSAAPYYIQRSTAYQRLSRYTEALADAEIAVVLAVKRAKRELIKDAQLRRGIALFFVERYADAEFVLAIVKKLDEKEKTLTIWTMKVAAKLKTLPEGDERGNVTVKEVPDVELPSESSSKTTKVTSAESASEPAARTPPAPTPANKIKHDWYQTNENVYFTLLAKGVPKEKTTVEIDQDSLSISFPIENSSDFSYSLDPFYAQVNPSDSAFRITPSKIEVTLRKAAPGVKWHALEGDRDTTSTEPKPSIPTEVLTGKTSEEKAPAYPTSSRRGPQNWDQIGDEEEGDDDGGDETNKFFKQLYKGASADAQRAMMKSYQESGGTVLSTDWSNVGNRTVVPEPPDGMEAKKY</sequence>
<dbReference type="SUPFAM" id="SSF48452">
    <property type="entry name" value="TPR-like"/>
    <property type="match status" value="1"/>
</dbReference>
<feature type="region of interest" description="Disordered" evidence="2">
    <location>
        <begin position="261"/>
        <end position="326"/>
    </location>
</feature>
<dbReference type="PANTHER" id="PTHR45862">
    <property type="entry name" value="PROTEIN SGT1 HOMOLOG"/>
    <property type="match status" value="1"/>
</dbReference>
<dbReference type="EMBL" id="ML996162">
    <property type="protein sequence ID" value="KAF2733377.1"/>
    <property type="molecule type" value="Genomic_DNA"/>
</dbReference>
<dbReference type="AlphaFoldDB" id="A0A9P4UYN0"/>
<feature type="region of interest" description="Disordered" evidence="2">
    <location>
        <begin position="131"/>
        <end position="177"/>
    </location>
</feature>
<dbReference type="InterPro" id="IPR008978">
    <property type="entry name" value="HSP20-like_chaperone"/>
</dbReference>
<dbReference type="InterPro" id="IPR044563">
    <property type="entry name" value="Sgt1-like"/>
</dbReference>
<evidence type="ECO:0000313" key="6">
    <source>
        <dbReference type="Proteomes" id="UP000799444"/>
    </source>
</evidence>
<dbReference type="Proteomes" id="UP000799444">
    <property type="component" value="Unassembled WGS sequence"/>
</dbReference>
<feature type="compositionally biased region" description="Low complexity" evidence="2">
    <location>
        <begin position="145"/>
        <end position="165"/>
    </location>
</feature>
<name>A0A9P4UYN0_9PLEO</name>
<evidence type="ECO:0000256" key="2">
    <source>
        <dbReference type="SAM" id="MobiDB-lite"/>
    </source>
</evidence>
<dbReference type="Pfam" id="PF04969">
    <property type="entry name" value="CS"/>
    <property type="match status" value="1"/>
</dbReference>
<feature type="domain" description="CS" evidence="4">
    <location>
        <begin position="174"/>
        <end position="265"/>
    </location>
</feature>
<organism evidence="5 6">
    <name type="scientific">Polyplosphaeria fusca</name>
    <dbReference type="NCBI Taxonomy" id="682080"/>
    <lineage>
        <taxon>Eukaryota</taxon>
        <taxon>Fungi</taxon>
        <taxon>Dikarya</taxon>
        <taxon>Ascomycota</taxon>
        <taxon>Pezizomycotina</taxon>
        <taxon>Dothideomycetes</taxon>
        <taxon>Pleosporomycetidae</taxon>
        <taxon>Pleosporales</taxon>
        <taxon>Tetraplosphaeriaceae</taxon>
        <taxon>Polyplosphaeria</taxon>
    </lineage>
</organism>
<evidence type="ECO:0000313" key="5">
    <source>
        <dbReference type="EMBL" id="KAF2733377.1"/>
    </source>
</evidence>
<reference evidence="5" key="1">
    <citation type="journal article" date="2020" name="Stud. Mycol.">
        <title>101 Dothideomycetes genomes: a test case for predicting lifestyles and emergence of pathogens.</title>
        <authorList>
            <person name="Haridas S."/>
            <person name="Albert R."/>
            <person name="Binder M."/>
            <person name="Bloem J."/>
            <person name="Labutti K."/>
            <person name="Salamov A."/>
            <person name="Andreopoulos B."/>
            <person name="Baker S."/>
            <person name="Barry K."/>
            <person name="Bills G."/>
            <person name="Bluhm B."/>
            <person name="Cannon C."/>
            <person name="Castanera R."/>
            <person name="Culley D."/>
            <person name="Daum C."/>
            <person name="Ezra D."/>
            <person name="Gonzalez J."/>
            <person name="Henrissat B."/>
            <person name="Kuo A."/>
            <person name="Liang C."/>
            <person name="Lipzen A."/>
            <person name="Lutzoni F."/>
            <person name="Magnuson J."/>
            <person name="Mondo S."/>
            <person name="Nolan M."/>
            <person name="Ohm R."/>
            <person name="Pangilinan J."/>
            <person name="Park H.-J."/>
            <person name="Ramirez L."/>
            <person name="Alfaro M."/>
            <person name="Sun H."/>
            <person name="Tritt A."/>
            <person name="Yoshinaga Y."/>
            <person name="Zwiers L.-H."/>
            <person name="Turgeon B."/>
            <person name="Goodwin S."/>
            <person name="Spatafora J."/>
            <person name="Crous P."/>
            <person name="Grigoriev I."/>
        </authorList>
    </citation>
    <scope>NUCLEOTIDE SEQUENCE</scope>
    <source>
        <strain evidence="5">CBS 125425</strain>
    </source>
</reference>
<comment type="caution">
    <text evidence="5">The sequence shown here is derived from an EMBL/GenBank/DDBJ whole genome shotgun (WGS) entry which is preliminary data.</text>
</comment>
<dbReference type="PROSITE" id="PS51048">
    <property type="entry name" value="SGS"/>
    <property type="match status" value="1"/>
</dbReference>
<feature type="compositionally biased region" description="Polar residues" evidence="2">
    <location>
        <begin position="352"/>
        <end position="364"/>
    </location>
</feature>
<feature type="domain" description="SGS" evidence="3">
    <location>
        <begin position="295"/>
        <end position="380"/>
    </location>
</feature>
<dbReference type="Gene3D" id="2.60.40.790">
    <property type="match status" value="1"/>
</dbReference>
<dbReference type="Pfam" id="PF05002">
    <property type="entry name" value="SGS"/>
    <property type="match status" value="1"/>
</dbReference>
<proteinExistence type="inferred from homology"/>
<evidence type="ECO:0000259" key="3">
    <source>
        <dbReference type="PROSITE" id="PS51048"/>
    </source>
</evidence>